<evidence type="ECO:0000313" key="1">
    <source>
        <dbReference type="EMBL" id="ASK51208.1"/>
    </source>
</evidence>
<reference evidence="2 3" key="1">
    <citation type="journal article" date="2017" name="Virus Genes">
        <title>Characterization of Eptesipoxvirus, a novel poxvirus from a microchiropteran bat.</title>
        <authorList>
            <person name="Tu S.L."/>
            <person name="Nakazawa Y."/>
            <person name="Gao J."/>
            <person name="Wilkins K."/>
            <person name="Gallardo-Romero N."/>
            <person name="Li Y."/>
            <person name="Emerson G.L."/>
            <person name="Carroll D.S."/>
            <person name="Upton C."/>
        </authorList>
    </citation>
    <scope>NUCLEOTIDE SEQUENCE [LARGE SCALE GENOMIC DNA]</scope>
    <source>
        <strain evidence="2 3">Washington</strain>
    </source>
</reference>
<keyword evidence="3" id="KW-1185">Reference proteome</keyword>
<gene>
    <name evidence="1" type="ORF">EPTV-WA-007</name>
    <name evidence="2" type="ORF">EPTV-WA-185</name>
</gene>
<protein>
    <submittedName>
        <fullName evidence="2">ER-localized apoptosis regulator</fullName>
    </submittedName>
</protein>
<dbReference type="EMBL" id="KY747497">
    <property type="protein sequence ID" value="ASK51208.1"/>
    <property type="molecule type" value="Genomic_DNA"/>
</dbReference>
<name>A0A220T6P9_9POXV</name>
<dbReference type="Gene3D" id="2.60.240.30">
    <property type="match status" value="1"/>
</dbReference>
<organism evidence="2 3">
    <name type="scientific">Eptesipox virus</name>
    <dbReference type="NCBI Taxonomy" id="1329402"/>
    <lineage>
        <taxon>Viruses</taxon>
        <taxon>Varidnaviria</taxon>
        <taxon>Bamfordvirae</taxon>
        <taxon>Nucleocytoviricota</taxon>
        <taxon>Pokkesviricetes</taxon>
        <taxon>Chitovirales</taxon>
        <taxon>Poxviridae</taxon>
        <taxon>Chordopoxvirinae</taxon>
        <taxon>Vespertilionpoxvirus</taxon>
        <taxon>Vespertilionpoxvirus eptesipox</taxon>
    </lineage>
</organism>
<dbReference type="InterPro" id="IPR038687">
    <property type="entry name" value="M-T4_sf"/>
</dbReference>
<accession>A0A220T6P9</accession>
<dbReference type="EMBL" id="KY747497">
    <property type="protein sequence ID" value="ASK51386.1"/>
    <property type="molecule type" value="Genomic_DNA"/>
</dbReference>
<sequence length="230" mass="26013">MKTFIVFVFGISTLFAKPVIESTCNEKYENIWINSLHFCIEKNPSYISDDEHCSAIYGAGGMTAFGYGYSFTIYNNCEETATTNSFYGFKENEHTFVSYTDDDTTSGNPKAKCSKNFTAVIGCNKGVSELNYKSKLYNIQERGIQLLVVYDITCVNDINAEINLLNLCDATTKSFDHSYSSNGNSFTCGNINLYKGKYCPKFSNKHTDTYYKTTKQKSKEVAQTFNREEL</sequence>
<proteinExistence type="predicted"/>
<dbReference type="Proteomes" id="UP000217428">
    <property type="component" value="Segment"/>
</dbReference>
<evidence type="ECO:0000313" key="2">
    <source>
        <dbReference type="EMBL" id="ASK51386.1"/>
    </source>
</evidence>
<reference evidence="2" key="2">
    <citation type="submission" date="2017-03" db="EMBL/GenBank/DDBJ databases">
        <authorList>
            <person name="Afonso C.L."/>
            <person name="Miller P.J."/>
            <person name="Scott M.A."/>
            <person name="Spackman E."/>
            <person name="Goraichik I."/>
            <person name="Dimitrov K.M."/>
            <person name="Suarez D.L."/>
            <person name="Swayne D.E."/>
        </authorList>
    </citation>
    <scope>NUCLEOTIDE SEQUENCE</scope>
    <source>
        <strain evidence="2">Washington</strain>
    </source>
</reference>
<evidence type="ECO:0000313" key="3">
    <source>
        <dbReference type="Proteomes" id="UP000217428"/>
    </source>
</evidence>